<dbReference type="GO" id="GO:0008270">
    <property type="term" value="F:zinc ion binding"/>
    <property type="evidence" value="ECO:0007669"/>
    <property type="project" value="UniProtKB-KW"/>
</dbReference>
<dbReference type="Gene3D" id="3.30.160.60">
    <property type="entry name" value="Classic Zinc Finger"/>
    <property type="match status" value="1"/>
</dbReference>
<evidence type="ECO:0000313" key="5">
    <source>
        <dbReference type="Proteomes" id="UP000283530"/>
    </source>
</evidence>
<feature type="domain" description="C2H2-type" evidence="3">
    <location>
        <begin position="180"/>
        <end position="207"/>
    </location>
</feature>
<evidence type="ECO:0000256" key="1">
    <source>
        <dbReference type="PROSITE-ProRule" id="PRU00042"/>
    </source>
</evidence>
<evidence type="ECO:0000256" key="2">
    <source>
        <dbReference type="SAM" id="MobiDB-lite"/>
    </source>
</evidence>
<dbReference type="STRING" id="337451.A0A3S3Q378"/>
<keyword evidence="1" id="KW-0862">Zinc</keyword>
<dbReference type="InterPro" id="IPR013087">
    <property type="entry name" value="Znf_C2H2_type"/>
</dbReference>
<dbReference type="PROSITE" id="PS00028">
    <property type="entry name" value="ZINC_FINGER_C2H2_1"/>
    <property type="match status" value="3"/>
</dbReference>
<feature type="domain" description="C2H2-type" evidence="3">
    <location>
        <begin position="255"/>
        <end position="282"/>
    </location>
</feature>
<keyword evidence="1" id="KW-0479">Metal-binding</keyword>
<dbReference type="InterPro" id="IPR036236">
    <property type="entry name" value="Znf_C2H2_sf"/>
</dbReference>
<dbReference type="PANTHER" id="PTHR47591:SF1">
    <property type="entry name" value="ZINC FINGER PROTEIN ZAT2-RELATED"/>
    <property type="match status" value="1"/>
</dbReference>
<evidence type="ECO:0000313" key="4">
    <source>
        <dbReference type="EMBL" id="RWR78497.1"/>
    </source>
</evidence>
<dbReference type="PROSITE" id="PS50157">
    <property type="entry name" value="ZINC_FINGER_C2H2_2"/>
    <property type="match status" value="3"/>
</dbReference>
<name>A0A3S3Q378_9MAGN</name>
<feature type="compositionally biased region" description="Basic residues" evidence="2">
    <location>
        <begin position="30"/>
        <end position="40"/>
    </location>
</feature>
<comment type="caution">
    <text evidence="4">The sequence shown here is derived from an EMBL/GenBank/DDBJ whole genome shotgun (WGS) entry which is preliminary data.</text>
</comment>
<evidence type="ECO:0000259" key="3">
    <source>
        <dbReference type="PROSITE" id="PS50157"/>
    </source>
</evidence>
<reference evidence="4 5" key="1">
    <citation type="journal article" date="2019" name="Nat. Plants">
        <title>Stout camphor tree genome fills gaps in understanding of flowering plant genome evolution.</title>
        <authorList>
            <person name="Chaw S.M."/>
            <person name="Liu Y.C."/>
            <person name="Wu Y.W."/>
            <person name="Wang H.Y."/>
            <person name="Lin C.I."/>
            <person name="Wu C.S."/>
            <person name="Ke H.M."/>
            <person name="Chang L.Y."/>
            <person name="Hsu C.Y."/>
            <person name="Yang H.T."/>
            <person name="Sudianto E."/>
            <person name="Hsu M.H."/>
            <person name="Wu K.P."/>
            <person name="Wang L.N."/>
            <person name="Leebens-Mack J.H."/>
            <person name="Tsai I.J."/>
        </authorList>
    </citation>
    <scope>NUCLEOTIDE SEQUENCE [LARGE SCALE GENOMIC DNA]</scope>
    <source>
        <strain evidence="5">cv. Chaw 1501</strain>
        <tissue evidence="4">Young leaves</tissue>
    </source>
</reference>
<feature type="compositionally biased region" description="Polar residues" evidence="2">
    <location>
        <begin position="1"/>
        <end position="22"/>
    </location>
</feature>
<proteinExistence type="predicted"/>
<feature type="region of interest" description="Disordered" evidence="2">
    <location>
        <begin position="1"/>
        <end position="60"/>
    </location>
</feature>
<dbReference type="AlphaFoldDB" id="A0A3S3Q378"/>
<organism evidence="4 5">
    <name type="scientific">Cinnamomum micranthum f. kanehirae</name>
    <dbReference type="NCBI Taxonomy" id="337451"/>
    <lineage>
        <taxon>Eukaryota</taxon>
        <taxon>Viridiplantae</taxon>
        <taxon>Streptophyta</taxon>
        <taxon>Embryophyta</taxon>
        <taxon>Tracheophyta</taxon>
        <taxon>Spermatophyta</taxon>
        <taxon>Magnoliopsida</taxon>
        <taxon>Magnoliidae</taxon>
        <taxon>Laurales</taxon>
        <taxon>Lauraceae</taxon>
        <taxon>Cinnamomum</taxon>
    </lineage>
</organism>
<gene>
    <name evidence="4" type="ORF">CKAN_00703400</name>
</gene>
<dbReference type="SMART" id="SM00355">
    <property type="entry name" value="ZnF_C2H2"/>
    <property type="match status" value="3"/>
</dbReference>
<dbReference type="SUPFAM" id="SSF57667">
    <property type="entry name" value="beta-beta-alpha zinc fingers"/>
    <property type="match status" value="1"/>
</dbReference>
<sequence>MNTLNFPSPPSSNQEQITQSFPPQVGAGEHRRKKRSKLARITHQAGDSSKPRSGKKPDATAVKITRPCSECGKRFWSWKALFGHMRCHPERQWRGINPPPNFRRSDAVDGTNLSPLSSELTDEDHQVAESLVLLANGDNCDMSRLWSHRGHPDFSYSIGEPSRTNDVDQMPHLESSHCRFECSSCKRVFGSHQALGGHRASHKNVKGCFAIARCDGEDSDAIYNELSDNVGEGIGMEGIENREIGREKMMMLLGHKCGICMRVFSSGQALGGHKRCHWEKDEQGVSSSSTTKGCVWDLNLPGPIENEDNSSDLVLDLRLGI</sequence>
<keyword evidence="5" id="KW-1185">Reference proteome</keyword>
<dbReference type="Proteomes" id="UP000283530">
    <property type="component" value="Unassembled WGS sequence"/>
</dbReference>
<accession>A0A3S3Q378</accession>
<protein>
    <submittedName>
        <fullName evidence="4">Zinc finger protein ZAT3</fullName>
    </submittedName>
</protein>
<feature type="domain" description="C2H2-type" evidence="3">
    <location>
        <begin position="66"/>
        <end position="93"/>
    </location>
</feature>
<dbReference type="Pfam" id="PF13912">
    <property type="entry name" value="zf-C2H2_6"/>
    <property type="match status" value="3"/>
</dbReference>
<keyword evidence="1" id="KW-0863">Zinc-finger</keyword>
<dbReference type="PANTHER" id="PTHR47591">
    <property type="entry name" value="ZINC FINGER PROTEIN ZAT2-RELATED"/>
    <property type="match status" value="1"/>
</dbReference>
<feature type="region of interest" description="Disordered" evidence="2">
    <location>
        <begin position="95"/>
        <end position="121"/>
    </location>
</feature>
<dbReference type="OrthoDB" id="6077919at2759"/>
<dbReference type="EMBL" id="QPKB01000003">
    <property type="protein sequence ID" value="RWR78497.1"/>
    <property type="molecule type" value="Genomic_DNA"/>
</dbReference>